<name>A0A3N6N2L8_NATCH</name>
<dbReference type="Proteomes" id="UP000281431">
    <property type="component" value="Unassembled WGS sequence"/>
</dbReference>
<protein>
    <submittedName>
        <fullName evidence="1">Uncharacterized protein</fullName>
    </submittedName>
</protein>
<gene>
    <name evidence="1" type="ORF">EA472_06215</name>
</gene>
<proteinExistence type="predicted"/>
<dbReference type="EMBL" id="REFZ01000003">
    <property type="protein sequence ID" value="RQH01897.1"/>
    <property type="molecule type" value="Genomic_DNA"/>
</dbReference>
<organism evidence="1 2">
    <name type="scientific">Natrarchaeobius chitinivorans</name>
    <dbReference type="NCBI Taxonomy" id="1679083"/>
    <lineage>
        <taxon>Archaea</taxon>
        <taxon>Methanobacteriati</taxon>
        <taxon>Methanobacteriota</taxon>
        <taxon>Stenosarchaea group</taxon>
        <taxon>Halobacteria</taxon>
        <taxon>Halobacteriales</taxon>
        <taxon>Natrialbaceae</taxon>
        <taxon>Natrarchaeobius</taxon>
    </lineage>
</organism>
<keyword evidence="2" id="KW-1185">Reference proteome</keyword>
<comment type="caution">
    <text evidence="1">The sequence shown here is derived from an EMBL/GenBank/DDBJ whole genome shotgun (WGS) entry which is preliminary data.</text>
</comment>
<sequence>MMSEPAKRVRVDWDSDSARAAIKLDVVLELYKRRHRAPYAVTIADLETYSSSYDDAEFHELIDEIVAECESVAYSNRAETRIHLTDRGKPQRYLDELAEQNDWYR</sequence>
<evidence type="ECO:0000313" key="2">
    <source>
        <dbReference type="Proteomes" id="UP000281431"/>
    </source>
</evidence>
<reference evidence="1 2" key="1">
    <citation type="submission" date="2018-10" db="EMBL/GenBank/DDBJ databases">
        <title>Natrarchaeobius chitinivorans gen. nov., sp. nov., and Natrarchaeobius haloalkaliphilus sp. nov., alkaliphilic, chitin-utilizing haloarchaea from hypersaline alkaline lakes.</title>
        <authorList>
            <person name="Sorokin D.Y."/>
            <person name="Elcheninov A.G."/>
            <person name="Kostrikina N.A."/>
            <person name="Bale N.J."/>
            <person name="Sinninghe Damste J.S."/>
            <person name="Khijniak T.V."/>
            <person name="Kublanov I.V."/>
            <person name="Toshchakov S.V."/>
        </authorList>
    </citation>
    <scope>NUCLEOTIDE SEQUENCE [LARGE SCALE GENOMIC DNA]</scope>
    <source>
        <strain evidence="1 2">AArcht7</strain>
    </source>
</reference>
<accession>A0A3N6N2L8</accession>
<dbReference type="AlphaFoldDB" id="A0A3N6N2L8"/>
<evidence type="ECO:0000313" key="1">
    <source>
        <dbReference type="EMBL" id="RQH01897.1"/>
    </source>
</evidence>